<dbReference type="PANTHER" id="PTHR37826">
    <property type="entry name" value="FLOTILLIN BAND_7_5 DOMAIN PROTEIN"/>
    <property type="match status" value="1"/>
</dbReference>
<organism evidence="3 4">
    <name type="scientific">Paracoccus gahaiensis</name>
    <dbReference type="NCBI Taxonomy" id="1706839"/>
    <lineage>
        <taxon>Bacteria</taxon>
        <taxon>Pseudomonadati</taxon>
        <taxon>Pseudomonadota</taxon>
        <taxon>Alphaproteobacteria</taxon>
        <taxon>Rhodobacterales</taxon>
        <taxon>Paracoccaceae</taxon>
        <taxon>Paracoccus</taxon>
    </lineage>
</organism>
<protein>
    <submittedName>
        <fullName evidence="3">SPFH domain-containing protein</fullName>
    </submittedName>
</protein>
<dbReference type="SUPFAM" id="SSF117892">
    <property type="entry name" value="Band 7/SPFH domain"/>
    <property type="match status" value="1"/>
</dbReference>
<dbReference type="CDD" id="cd03408">
    <property type="entry name" value="SPFH_like_u1"/>
    <property type="match status" value="1"/>
</dbReference>
<evidence type="ECO:0000259" key="2">
    <source>
        <dbReference type="Pfam" id="PF14237"/>
    </source>
</evidence>
<feature type="domain" description="GYF" evidence="2">
    <location>
        <begin position="311"/>
        <end position="360"/>
    </location>
</feature>
<dbReference type="EMBL" id="SUNI01000012">
    <property type="protein sequence ID" value="TJZ91080.1"/>
    <property type="molecule type" value="Genomic_DNA"/>
</dbReference>
<dbReference type="InterPro" id="IPR033880">
    <property type="entry name" value="SPFH_YdjI"/>
</dbReference>
<evidence type="ECO:0000313" key="3">
    <source>
        <dbReference type="EMBL" id="TJZ91080.1"/>
    </source>
</evidence>
<proteinExistence type="predicted"/>
<dbReference type="PANTHER" id="PTHR37826:SF2">
    <property type="entry name" value="ZINC-RIBBON DOMAIN-CONTAINING PROTEIN"/>
    <property type="match status" value="1"/>
</dbReference>
<dbReference type="InterPro" id="IPR025640">
    <property type="entry name" value="GYF_2"/>
</dbReference>
<feature type="domain" description="SPFH" evidence="1">
    <location>
        <begin position="26"/>
        <end position="236"/>
    </location>
</feature>
<keyword evidence="4" id="KW-1185">Reference proteome</keyword>
<dbReference type="Proteomes" id="UP000309747">
    <property type="component" value="Unassembled WGS sequence"/>
</dbReference>
<reference evidence="3 4" key="1">
    <citation type="submission" date="2019-04" db="EMBL/GenBank/DDBJ databases">
        <authorList>
            <person name="Li J."/>
        </authorList>
    </citation>
    <scope>NUCLEOTIDE SEQUENCE [LARGE SCALE GENOMIC DNA]</scope>
    <source>
        <strain evidence="3 4">KCTC 42687</strain>
    </source>
</reference>
<name>A0A4U0R9G5_9RHOB</name>
<dbReference type="Pfam" id="PF13421">
    <property type="entry name" value="Band_7_1"/>
    <property type="match status" value="1"/>
</dbReference>
<sequence length="373" mass="40556">MSIFDILGGEFIEIIEWVDDSRDTMVWRYDTVGRAIKYGAKLTVREGQAAVFVHEGQLADVFGPGLYLLETNNLPVLTRLQHWDHGFRSPFKSEVYFVNKTRFNDLKWGTRNPIIARDPEYGPIRLRAFGTYSMRVSDPARFMSEIVGTDGDFTRDEIAFQIRNVIVQEFSRAIAAANIPVLDMAANTDQLGALVVRAIAPVIEAYGLILPEFYIENISLPAEVEAMLDKRTSMGIIGDLDRFGQYAASEAMLAAARNEGGAGAGFGAAMGAAMGMGAAAPRPGPWGTAPAAAPAAAAPPPLPGRTVETVWHVALDGTPQGPFGRGHLGRMVTEGRFARDTLVWAPGQDGWLPAEDVRELAQLFTTQPPPLPQ</sequence>
<dbReference type="Pfam" id="PF14237">
    <property type="entry name" value="GYF_2"/>
    <property type="match status" value="1"/>
</dbReference>
<evidence type="ECO:0000313" key="4">
    <source>
        <dbReference type="Proteomes" id="UP000309747"/>
    </source>
</evidence>
<evidence type="ECO:0000259" key="1">
    <source>
        <dbReference type="Pfam" id="PF13421"/>
    </source>
</evidence>
<dbReference type="AlphaFoldDB" id="A0A4U0R9G5"/>
<dbReference type="OrthoDB" id="9764015at2"/>
<gene>
    <name evidence="3" type="ORF">FA743_12785</name>
</gene>
<comment type="caution">
    <text evidence="3">The sequence shown here is derived from an EMBL/GenBank/DDBJ whole genome shotgun (WGS) entry which is preliminary data.</text>
</comment>
<accession>A0A4U0R9G5</accession>
<dbReference type="InterPro" id="IPR036013">
    <property type="entry name" value="Band_7/SPFH_dom_sf"/>
</dbReference>
<dbReference type="RefSeq" id="WP_136886495.1">
    <property type="nucleotide sequence ID" value="NZ_SUNI01000012.1"/>
</dbReference>